<dbReference type="AlphaFoldDB" id="A0A917KLJ6"/>
<feature type="compositionally biased region" description="Low complexity" evidence="1">
    <location>
        <begin position="192"/>
        <end position="243"/>
    </location>
</feature>
<reference evidence="4" key="2">
    <citation type="submission" date="2020-09" db="EMBL/GenBank/DDBJ databases">
        <authorList>
            <person name="Sun Q."/>
            <person name="Ohkuma M."/>
        </authorList>
    </citation>
    <scope>NUCLEOTIDE SEQUENCE</scope>
    <source>
        <strain evidence="4">JCM 3086</strain>
    </source>
</reference>
<proteinExistence type="predicted"/>
<keyword evidence="5" id="KW-1185">Reference proteome</keyword>
<gene>
    <name evidence="4" type="ORF">GCM10010121_030700</name>
</gene>
<reference evidence="4" key="1">
    <citation type="journal article" date="2014" name="Int. J. Syst. Evol. Microbiol.">
        <title>Complete genome sequence of Corynebacterium casei LMG S-19264T (=DSM 44701T), isolated from a smear-ripened cheese.</title>
        <authorList>
            <consortium name="US DOE Joint Genome Institute (JGI-PGF)"/>
            <person name="Walter F."/>
            <person name="Albersmeier A."/>
            <person name="Kalinowski J."/>
            <person name="Ruckert C."/>
        </authorList>
    </citation>
    <scope>NUCLEOTIDE SEQUENCE</scope>
    <source>
        <strain evidence="4">JCM 3086</strain>
    </source>
</reference>
<dbReference type="Proteomes" id="UP000657574">
    <property type="component" value="Unassembled WGS sequence"/>
</dbReference>
<evidence type="ECO:0000313" key="4">
    <source>
        <dbReference type="EMBL" id="GGJ17693.1"/>
    </source>
</evidence>
<keyword evidence="2" id="KW-0812">Transmembrane</keyword>
<feature type="region of interest" description="Disordered" evidence="1">
    <location>
        <begin position="182"/>
        <end position="270"/>
    </location>
</feature>
<feature type="signal peptide" evidence="3">
    <location>
        <begin position="1"/>
        <end position="21"/>
    </location>
</feature>
<keyword evidence="3" id="KW-0732">Signal</keyword>
<keyword evidence="2" id="KW-1133">Transmembrane helix</keyword>
<comment type="caution">
    <text evidence="4">The sequence shown here is derived from an EMBL/GenBank/DDBJ whole genome shotgun (WGS) entry which is preliminary data.</text>
</comment>
<name>A0A917KLJ6_9ACTN</name>
<feature type="chain" id="PRO_5039343382" description="Gram-positive cocci surface proteins LPxTG domain-containing protein" evidence="3">
    <location>
        <begin position="22"/>
        <end position="302"/>
    </location>
</feature>
<evidence type="ECO:0000256" key="2">
    <source>
        <dbReference type="SAM" id="Phobius"/>
    </source>
</evidence>
<evidence type="ECO:0000256" key="1">
    <source>
        <dbReference type="SAM" id="MobiDB-lite"/>
    </source>
</evidence>
<evidence type="ECO:0000256" key="3">
    <source>
        <dbReference type="SAM" id="SignalP"/>
    </source>
</evidence>
<evidence type="ECO:0008006" key="6">
    <source>
        <dbReference type="Google" id="ProtNLM"/>
    </source>
</evidence>
<sequence>MSLCLAAAAVLVSVSSETARAGAAPSCAGADDREFPLSTRIRGGPASYTAGGGFGTWYIDLTNTTDRSCADIHPVVVLVDSKRALKPAQPQLEFYDSSRARPVRFAATDEHELVGAFDGDDFAGFTVAPGRTVSVKVRLAVTSDAVPDDITANAAVVQRHEEDGDWVGESNDYRFRVADGRGEKAGEGQVDGSGTAAPESSSSGSPDGSETPGGASSAPDTGTAPTPTGSALASAGSALASAGETDGTDGTGKSDSAEAAGNDEEAEELAGTGLAVAHAAGTVFAGLLAAGGSVYVLVRRRR</sequence>
<protein>
    <recommendedName>
        <fullName evidence="6">Gram-positive cocci surface proteins LPxTG domain-containing protein</fullName>
    </recommendedName>
</protein>
<evidence type="ECO:0000313" key="5">
    <source>
        <dbReference type="Proteomes" id="UP000657574"/>
    </source>
</evidence>
<feature type="transmembrane region" description="Helical" evidence="2">
    <location>
        <begin position="275"/>
        <end position="298"/>
    </location>
</feature>
<keyword evidence="2" id="KW-0472">Membrane</keyword>
<organism evidence="4 5">
    <name type="scientific">Streptomyces brasiliensis</name>
    <dbReference type="NCBI Taxonomy" id="1954"/>
    <lineage>
        <taxon>Bacteria</taxon>
        <taxon>Bacillati</taxon>
        <taxon>Actinomycetota</taxon>
        <taxon>Actinomycetes</taxon>
        <taxon>Kitasatosporales</taxon>
        <taxon>Streptomycetaceae</taxon>
        <taxon>Streptomyces</taxon>
    </lineage>
</organism>
<accession>A0A917KLJ6</accession>
<dbReference type="EMBL" id="BMQA01000008">
    <property type="protein sequence ID" value="GGJ17693.1"/>
    <property type="molecule type" value="Genomic_DNA"/>
</dbReference>